<dbReference type="EMBL" id="CP031222">
    <property type="protein sequence ID" value="AXI02954.1"/>
    <property type="molecule type" value="Genomic_DNA"/>
</dbReference>
<dbReference type="OrthoDB" id="793353at2"/>
<dbReference type="Proteomes" id="UP000253940">
    <property type="component" value="Chromosome"/>
</dbReference>
<dbReference type="AlphaFoldDB" id="A0A345P6P5"/>
<dbReference type="Pfam" id="PF14539">
    <property type="entry name" value="DUF4442"/>
    <property type="match status" value="1"/>
</dbReference>
<dbReference type="SUPFAM" id="SSF54637">
    <property type="entry name" value="Thioesterase/thiol ester dehydrase-isomerase"/>
    <property type="match status" value="1"/>
</dbReference>
<evidence type="ECO:0000313" key="2">
    <source>
        <dbReference type="Proteomes" id="UP000253940"/>
    </source>
</evidence>
<keyword evidence="2" id="KW-1185">Reference proteome</keyword>
<evidence type="ECO:0000313" key="1">
    <source>
        <dbReference type="EMBL" id="AXI02954.1"/>
    </source>
</evidence>
<dbReference type="KEGG" id="mbah:HYN46_08955"/>
<name>A0A345P6P5_9GAMM</name>
<protein>
    <submittedName>
        <fullName evidence="1">DUF4442 domain-containing protein</fullName>
    </submittedName>
</protein>
<dbReference type="InterPro" id="IPR029069">
    <property type="entry name" value="HotDog_dom_sf"/>
</dbReference>
<dbReference type="CDD" id="cd03443">
    <property type="entry name" value="PaaI_thioesterase"/>
    <property type="match status" value="1"/>
</dbReference>
<dbReference type="InterPro" id="IPR027961">
    <property type="entry name" value="DUF4442"/>
</dbReference>
<accession>A0A345P6P5</accession>
<sequence>MQALQLFEKFKNIPGGRKLFSIGLCQKAPYFSSIHPLIEDLKPNYVRVSIKKRRSVENHLKTVHAIAMCNMAELAGGLMTDVSIPKGARWIPAGMTVAYVKKATTDLVAVANGDAVDWTTNGNIVVPVTVTDTQNNVVFTAQITMNLKQPKA</sequence>
<dbReference type="Gene3D" id="3.10.129.10">
    <property type="entry name" value="Hotdog Thioesterase"/>
    <property type="match status" value="1"/>
</dbReference>
<proteinExistence type="predicted"/>
<gene>
    <name evidence="1" type="ORF">HYN46_08955</name>
</gene>
<reference evidence="1 2" key="1">
    <citation type="submission" date="2018-07" db="EMBL/GenBank/DDBJ databases">
        <title>Genome sequencing of Moraxellaceae gen. HYN0046.</title>
        <authorList>
            <person name="Kim M."/>
            <person name="Yi H."/>
        </authorList>
    </citation>
    <scope>NUCLEOTIDE SEQUENCE [LARGE SCALE GENOMIC DNA]</scope>
    <source>
        <strain evidence="1 2">HYN0046</strain>
    </source>
</reference>
<organism evidence="1 2">
    <name type="scientific">Aquirhabdus parva</name>
    <dbReference type="NCBI Taxonomy" id="2283318"/>
    <lineage>
        <taxon>Bacteria</taxon>
        <taxon>Pseudomonadati</taxon>
        <taxon>Pseudomonadota</taxon>
        <taxon>Gammaproteobacteria</taxon>
        <taxon>Moraxellales</taxon>
        <taxon>Moraxellaceae</taxon>
        <taxon>Aquirhabdus</taxon>
    </lineage>
</organism>